<dbReference type="InterPro" id="IPR030874">
    <property type="entry name" value="Cardiolipin_synth_Firmi"/>
</dbReference>
<dbReference type="InterPro" id="IPR027379">
    <property type="entry name" value="CLS_N"/>
</dbReference>
<evidence type="ECO:0000313" key="14">
    <source>
        <dbReference type="EMBL" id="UUX91904.1"/>
    </source>
</evidence>
<dbReference type="EMBL" id="CP096115">
    <property type="protein sequence ID" value="UUX91904.1"/>
    <property type="molecule type" value="Genomic_DNA"/>
</dbReference>
<evidence type="ECO:0000259" key="13">
    <source>
        <dbReference type="PROSITE" id="PS50035"/>
    </source>
</evidence>
<evidence type="ECO:0000256" key="3">
    <source>
        <dbReference type="ARBA" id="ARBA00022516"/>
    </source>
</evidence>
<keyword evidence="3" id="KW-0444">Lipid biosynthesis</keyword>
<evidence type="ECO:0000256" key="4">
    <source>
        <dbReference type="ARBA" id="ARBA00022679"/>
    </source>
</evidence>
<keyword evidence="10" id="KW-0594">Phospholipid biosynthesis</keyword>
<dbReference type="Pfam" id="PF13396">
    <property type="entry name" value="PLDc_N"/>
    <property type="match status" value="1"/>
</dbReference>
<dbReference type="SMART" id="SM00155">
    <property type="entry name" value="PLDc"/>
    <property type="match status" value="2"/>
</dbReference>
<dbReference type="PANTHER" id="PTHR21248:SF22">
    <property type="entry name" value="PHOSPHOLIPASE D"/>
    <property type="match status" value="1"/>
</dbReference>
<evidence type="ECO:0000256" key="1">
    <source>
        <dbReference type="ARBA" id="ARBA00004651"/>
    </source>
</evidence>
<dbReference type="HAMAP" id="MF_01916">
    <property type="entry name" value="Cardiolipin_synth_Cls"/>
    <property type="match status" value="1"/>
</dbReference>
<feature type="transmembrane region" description="Helical" evidence="12">
    <location>
        <begin position="44"/>
        <end position="66"/>
    </location>
</feature>
<dbReference type="InterPro" id="IPR025202">
    <property type="entry name" value="PLD-like_dom"/>
</dbReference>
<name>A0A9E7TJJ9_9EURY</name>
<dbReference type="Pfam" id="PF13091">
    <property type="entry name" value="PLDc_2"/>
    <property type="match status" value="2"/>
</dbReference>
<dbReference type="GeneID" id="74308257"/>
<evidence type="ECO:0000256" key="9">
    <source>
        <dbReference type="ARBA" id="ARBA00023136"/>
    </source>
</evidence>
<evidence type="ECO:0000256" key="2">
    <source>
        <dbReference type="ARBA" id="ARBA00022475"/>
    </source>
</evidence>
<evidence type="ECO:0000313" key="15">
    <source>
        <dbReference type="Proteomes" id="UP001060368"/>
    </source>
</evidence>
<keyword evidence="5 12" id="KW-0812">Transmembrane</keyword>
<dbReference type="GO" id="GO:0005886">
    <property type="term" value="C:plasma membrane"/>
    <property type="evidence" value="ECO:0007669"/>
    <property type="project" value="UniProtKB-SubCell"/>
</dbReference>
<gene>
    <name evidence="14" type="primary">cls</name>
    <name evidence="14" type="ORF">L6E24_11110</name>
</gene>
<dbReference type="KEGG" id="mend:L6E24_11110"/>
<dbReference type="PROSITE" id="PS50035">
    <property type="entry name" value="PLD"/>
    <property type="match status" value="2"/>
</dbReference>
<evidence type="ECO:0000256" key="10">
    <source>
        <dbReference type="ARBA" id="ARBA00023209"/>
    </source>
</evidence>
<keyword evidence="7 12" id="KW-1133">Transmembrane helix</keyword>
<evidence type="ECO:0000256" key="11">
    <source>
        <dbReference type="ARBA" id="ARBA00023264"/>
    </source>
</evidence>
<evidence type="ECO:0000256" key="7">
    <source>
        <dbReference type="ARBA" id="ARBA00022989"/>
    </source>
</evidence>
<dbReference type="PANTHER" id="PTHR21248">
    <property type="entry name" value="CARDIOLIPIN SYNTHASE"/>
    <property type="match status" value="1"/>
</dbReference>
<protein>
    <submittedName>
        <fullName evidence="14">Cardiolipin synthase</fullName>
    </submittedName>
</protein>
<dbReference type="CDD" id="cd09112">
    <property type="entry name" value="PLDc_CLS_2"/>
    <property type="match status" value="1"/>
</dbReference>
<dbReference type="FunFam" id="3.30.870.10:FF:000014">
    <property type="entry name" value="Cardiolipin synthase"/>
    <property type="match status" value="1"/>
</dbReference>
<comment type="subcellular location">
    <subcellularLocation>
        <location evidence="1">Cell membrane</location>
        <topology evidence="1">Multi-pass membrane protein</topology>
    </subcellularLocation>
</comment>
<feature type="transmembrane region" description="Helical" evidence="12">
    <location>
        <begin position="9"/>
        <end position="32"/>
    </location>
</feature>
<accession>A0A9E7TJJ9</accession>
<dbReference type="RefSeq" id="WP_257742055.1">
    <property type="nucleotide sequence ID" value="NZ_CP096115.1"/>
</dbReference>
<keyword evidence="6" id="KW-0677">Repeat</keyword>
<dbReference type="SUPFAM" id="SSF56024">
    <property type="entry name" value="Phospholipase D/nuclease"/>
    <property type="match status" value="2"/>
</dbReference>
<keyword evidence="2" id="KW-1003">Cell membrane</keyword>
<organism evidence="14 15">
    <name type="scientific">Methanoplanus endosymbiosus</name>
    <dbReference type="NCBI Taxonomy" id="33865"/>
    <lineage>
        <taxon>Archaea</taxon>
        <taxon>Methanobacteriati</taxon>
        <taxon>Methanobacteriota</taxon>
        <taxon>Stenosarchaea group</taxon>
        <taxon>Methanomicrobia</taxon>
        <taxon>Methanomicrobiales</taxon>
        <taxon>Methanomicrobiaceae</taxon>
        <taxon>Methanoplanus</taxon>
    </lineage>
</organism>
<dbReference type="CDD" id="cd09110">
    <property type="entry name" value="PLDc_CLS_1"/>
    <property type="match status" value="1"/>
</dbReference>
<evidence type="ECO:0000256" key="5">
    <source>
        <dbReference type="ARBA" id="ARBA00022692"/>
    </source>
</evidence>
<sequence>MIINEIIQLIWDLIIPIIIIANMIFALAVVFIERKNPSATVAWLLALIFVPVIGFVLYLFVGQSFYRERMFRIKKEEDQAITEIIESQKKELITKDLPVEKTLYDPYKRMILMLMESNRAALTTKNRVNVFVDGNDKFAALLKAIRSAEDHIHMEYYILKDDEIGQEVFSALTERAKAGVTVRFLGDGLGCAGPKKTFYEPFKKAGGKYAFFFPSLVAIKHPRINYRNHRKIAVIDGKTGFIGGFNIGDDYLGRIPEWAPWRDTAVEIKGHSVMAMQIRFILDWNYAAKDEQIELKGRYFPEMNGDKTENSGNVPVQIVSGGPDNYWNPIKESYLKMITLATESVYIQTPYFIPDESIMDALRMAALSGIDVRIIIPSKPDHLFVYWAGYSYIEQLLDAGVKAYTYNDGFIHAKTIVVDDVAASVGSANWDVRSFRLNFETNAIMYDRNIAGELKEYFLKDLSDCTELTSDRILSLPKITRLKLSVSRLFSPLL</sequence>
<dbReference type="InterPro" id="IPR001736">
    <property type="entry name" value="PLipase_D/transphosphatidylase"/>
</dbReference>
<dbReference type="GO" id="GO:0032049">
    <property type="term" value="P:cardiolipin biosynthetic process"/>
    <property type="evidence" value="ECO:0007669"/>
    <property type="project" value="InterPro"/>
</dbReference>
<dbReference type="InterPro" id="IPR022924">
    <property type="entry name" value="Cardiolipin_synthase"/>
</dbReference>
<keyword evidence="8" id="KW-0443">Lipid metabolism</keyword>
<reference evidence="14" key="1">
    <citation type="submission" date="2022-04" db="EMBL/GenBank/DDBJ databases">
        <title>Complete genome of Methanoplanus endosymbiosus DSM 3599.</title>
        <authorList>
            <person name="Chen S.-C."/>
            <person name="You Y.-T."/>
            <person name="Zhou Y.-Z."/>
            <person name="Lai M.-C."/>
        </authorList>
    </citation>
    <scope>NUCLEOTIDE SEQUENCE</scope>
    <source>
        <strain evidence="14">DSM 3599</strain>
    </source>
</reference>
<keyword evidence="15" id="KW-1185">Reference proteome</keyword>
<dbReference type="NCBIfam" id="TIGR04265">
    <property type="entry name" value="bac_cardiolipin"/>
    <property type="match status" value="1"/>
</dbReference>
<feature type="domain" description="PLD phosphodiesterase" evidence="13">
    <location>
        <begin position="407"/>
        <end position="434"/>
    </location>
</feature>
<keyword evidence="4" id="KW-0808">Transferase</keyword>
<dbReference type="FunFam" id="3.30.870.10:FF:000021">
    <property type="entry name" value="Cardiolipin synthase"/>
    <property type="match status" value="1"/>
</dbReference>
<evidence type="ECO:0000256" key="6">
    <source>
        <dbReference type="ARBA" id="ARBA00022737"/>
    </source>
</evidence>
<dbReference type="Gene3D" id="3.30.870.10">
    <property type="entry name" value="Endonuclease Chain A"/>
    <property type="match status" value="2"/>
</dbReference>
<proteinExistence type="inferred from homology"/>
<keyword evidence="9 12" id="KW-0472">Membrane</keyword>
<feature type="domain" description="PLD phosphodiesterase" evidence="13">
    <location>
        <begin position="224"/>
        <end position="251"/>
    </location>
</feature>
<dbReference type="AlphaFoldDB" id="A0A9E7TJJ9"/>
<dbReference type="Proteomes" id="UP001060368">
    <property type="component" value="Chromosome"/>
</dbReference>
<evidence type="ECO:0000256" key="12">
    <source>
        <dbReference type="SAM" id="Phobius"/>
    </source>
</evidence>
<dbReference type="GO" id="GO:0008808">
    <property type="term" value="F:cardiolipin synthase activity"/>
    <property type="evidence" value="ECO:0007669"/>
    <property type="project" value="InterPro"/>
</dbReference>
<evidence type="ECO:0000256" key="8">
    <source>
        <dbReference type="ARBA" id="ARBA00023098"/>
    </source>
</evidence>
<keyword evidence="11" id="KW-1208">Phospholipid metabolism</keyword>